<name>A0ACC0C0I7_CATRO</name>
<gene>
    <name evidence="1" type="ORF">M9H77_09404</name>
</gene>
<protein>
    <submittedName>
        <fullName evidence="1">Uncharacterized protein</fullName>
    </submittedName>
</protein>
<dbReference type="EMBL" id="CM044702">
    <property type="protein sequence ID" value="KAI5678454.1"/>
    <property type="molecule type" value="Genomic_DNA"/>
</dbReference>
<comment type="caution">
    <text evidence="1">The sequence shown here is derived from an EMBL/GenBank/DDBJ whole genome shotgun (WGS) entry which is preliminary data.</text>
</comment>
<organism evidence="1 2">
    <name type="scientific">Catharanthus roseus</name>
    <name type="common">Madagascar periwinkle</name>
    <name type="synonym">Vinca rosea</name>
    <dbReference type="NCBI Taxonomy" id="4058"/>
    <lineage>
        <taxon>Eukaryota</taxon>
        <taxon>Viridiplantae</taxon>
        <taxon>Streptophyta</taxon>
        <taxon>Embryophyta</taxon>
        <taxon>Tracheophyta</taxon>
        <taxon>Spermatophyta</taxon>
        <taxon>Magnoliopsida</taxon>
        <taxon>eudicotyledons</taxon>
        <taxon>Gunneridae</taxon>
        <taxon>Pentapetalae</taxon>
        <taxon>asterids</taxon>
        <taxon>lamiids</taxon>
        <taxon>Gentianales</taxon>
        <taxon>Apocynaceae</taxon>
        <taxon>Rauvolfioideae</taxon>
        <taxon>Vinceae</taxon>
        <taxon>Catharanthinae</taxon>
        <taxon>Catharanthus</taxon>
    </lineage>
</organism>
<evidence type="ECO:0000313" key="2">
    <source>
        <dbReference type="Proteomes" id="UP001060085"/>
    </source>
</evidence>
<accession>A0ACC0C0I7</accession>
<sequence length="318" mass="35006">MRQFARAQMVPEACDSHLDLHLIQLRGNDHTYWRTQHAIHLDARYQWQLRVRDAPTIAAETLSYPSDEYIRCLPEVDDMASVVIQESPSSPSQMALFAKKVQMIIPRCMGSIGGTSGFTPSQHDIQQTFPHVLDRGARGVKRGARRHPGREAGGRCPPVPPAPERPEHVDPDHAVVERGERSSSDQPFRDPFDSPNLDMPSFCLGLTPASQSLPSGSGTPQMPPAPGLGFASFQSPHFAPYGFFRFRAHPPPGTVGSSMSNQPISQASSSGEEEREDDIDGVQHLASGIVLVRRLCGSHHPTGLSCSYYFLVLFASYR</sequence>
<keyword evidence="2" id="KW-1185">Reference proteome</keyword>
<evidence type="ECO:0000313" key="1">
    <source>
        <dbReference type="EMBL" id="KAI5678454.1"/>
    </source>
</evidence>
<dbReference type="Proteomes" id="UP001060085">
    <property type="component" value="Linkage Group LG02"/>
</dbReference>
<reference evidence="2" key="1">
    <citation type="journal article" date="2023" name="Nat. Plants">
        <title>Single-cell RNA sequencing provides a high-resolution roadmap for understanding the multicellular compartmentation of specialized metabolism.</title>
        <authorList>
            <person name="Sun S."/>
            <person name="Shen X."/>
            <person name="Li Y."/>
            <person name="Li Y."/>
            <person name="Wang S."/>
            <person name="Li R."/>
            <person name="Zhang H."/>
            <person name="Shen G."/>
            <person name="Guo B."/>
            <person name="Wei J."/>
            <person name="Xu J."/>
            <person name="St-Pierre B."/>
            <person name="Chen S."/>
            <person name="Sun C."/>
        </authorList>
    </citation>
    <scope>NUCLEOTIDE SEQUENCE [LARGE SCALE GENOMIC DNA]</scope>
</reference>
<proteinExistence type="predicted"/>